<dbReference type="Proteomes" id="UP001392437">
    <property type="component" value="Unassembled WGS sequence"/>
</dbReference>
<feature type="transmembrane region" description="Helical" evidence="7">
    <location>
        <begin position="133"/>
        <end position="151"/>
    </location>
</feature>
<feature type="transmembrane region" description="Helical" evidence="7">
    <location>
        <begin position="214"/>
        <end position="236"/>
    </location>
</feature>
<dbReference type="Gene3D" id="1.10.4160.10">
    <property type="entry name" value="Hydantoin permease"/>
    <property type="match status" value="1"/>
</dbReference>
<dbReference type="PANTHER" id="PTHR30618:SF0">
    <property type="entry name" value="PURINE-URACIL PERMEASE NCS1"/>
    <property type="match status" value="1"/>
</dbReference>
<evidence type="ECO:0000256" key="7">
    <source>
        <dbReference type="SAM" id="Phobius"/>
    </source>
</evidence>
<name>A0AAW0R621_9PEZI</name>
<comment type="caution">
    <text evidence="8">The sequence shown here is derived from an EMBL/GenBank/DDBJ whole genome shotgun (WGS) entry which is preliminary data.</text>
</comment>
<keyword evidence="5 7" id="KW-0472">Membrane</keyword>
<feature type="transmembrane region" description="Helical" evidence="7">
    <location>
        <begin position="495"/>
        <end position="514"/>
    </location>
</feature>
<feature type="region of interest" description="Disordered" evidence="6">
    <location>
        <begin position="535"/>
        <end position="584"/>
    </location>
</feature>
<evidence type="ECO:0000313" key="9">
    <source>
        <dbReference type="Proteomes" id="UP001392437"/>
    </source>
</evidence>
<reference evidence="8 9" key="1">
    <citation type="submission" date="2023-01" db="EMBL/GenBank/DDBJ databases">
        <title>Analysis of 21 Apiospora genomes using comparative genomics revels a genus with tremendous synthesis potential of carbohydrate active enzymes and secondary metabolites.</title>
        <authorList>
            <person name="Sorensen T."/>
        </authorList>
    </citation>
    <scope>NUCLEOTIDE SEQUENCE [LARGE SCALE GENOMIC DNA]</scope>
    <source>
        <strain evidence="8 9">CBS 117206</strain>
    </source>
</reference>
<proteinExistence type="inferred from homology"/>
<comment type="subcellular location">
    <subcellularLocation>
        <location evidence="1">Membrane</location>
        <topology evidence="1">Multi-pass membrane protein</topology>
    </subcellularLocation>
</comment>
<keyword evidence="4 7" id="KW-1133">Transmembrane helix</keyword>
<keyword evidence="3 7" id="KW-0812">Transmembrane</keyword>
<protein>
    <recommendedName>
        <fullName evidence="10">Nucleobase:cation symporter-1, NCS1 family</fullName>
    </recommendedName>
</protein>
<dbReference type="EMBL" id="JAQQWP010000002">
    <property type="protein sequence ID" value="KAK8129299.1"/>
    <property type="molecule type" value="Genomic_DNA"/>
</dbReference>
<feature type="transmembrane region" description="Helical" evidence="7">
    <location>
        <begin position="454"/>
        <end position="475"/>
    </location>
</feature>
<comment type="similarity">
    <text evidence="2">Belongs to the purine-cytosine permease (2.A.39) family.</text>
</comment>
<feature type="transmembrane region" description="Helical" evidence="7">
    <location>
        <begin position="62"/>
        <end position="82"/>
    </location>
</feature>
<feature type="transmembrane region" description="Helical" evidence="7">
    <location>
        <begin position="94"/>
        <end position="121"/>
    </location>
</feature>
<feature type="transmembrane region" description="Helical" evidence="7">
    <location>
        <begin position="385"/>
        <end position="403"/>
    </location>
</feature>
<keyword evidence="9" id="KW-1185">Reference proteome</keyword>
<accession>A0AAW0R621</accession>
<evidence type="ECO:0000256" key="1">
    <source>
        <dbReference type="ARBA" id="ARBA00004141"/>
    </source>
</evidence>
<feature type="transmembrane region" description="Helical" evidence="7">
    <location>
        <begin position="189"/>
        <end position="207"/>
    </location>
</feature>
<evidence type="ECO:0000256" key="4">
    <source>
        <dbReference type="ARBA" id="ARBA00022989"/>
    </source>
</evidence>
<dbReference type="InterPro" id="IPR045225">
    <property type="entry name" value="Uracil/uridine/allantoin_perm"/>
</dbReference>
<dbReference type="GO" id="GO:0005886">
    <property type="term" value="C:plasma membrane"/>
    <property type="evidence" value="ECO:0007669"/>
    <property type="project" value="TreeGrafter"/>
</dbReference>
<evidence type="ECO:0000256" key="5">
    <source>
        <dbReference type="ARBA" id="ARBA00023136"/>
    </source>
</evidence>
<dbReference type="InterPro" id="IPR001248">
    <property type="entry name" value="Pur-cyt_permease"/>
</dbReference>
<organism evidence="8 9">
    <name type="scientific">Apiospora kogelbergensis</name>
    <dbReference type="NCBI Taxonomy" id="1337665"/>
    <lineage>
        <taxon>Eukaryota</taxon>
        <taxon>Fungi</taxon>
        <taxon>Dikarya</taxon>
        <taxon>Ascomycota</taxon>
        <taxon>Pezizomycotina</taxon>
        <taxon>Sordariomycetes</taxon>
        <taxon>Xylariomycetidae</taxon>
        <taxon>Amphisphaeriales</taxon>
        <taxon>Apiosporaceae</taxon>
        <taxon>Apiospora</taxon>
    </lineage>
</organism>
<dbReference type="GO" id="GO:0015205">
    <property type="term" value="F:nucleobase transmembrane transporter activity"/>
    <property type="evidence" value="ECO:0007669"/>
    <property type="project" value="TreeGrafter"/>
</dbReference>
<gene>
    <name evidence="8" type="ORF">PG999_001679</name>
</gene>
<feature type="transmembrane region" description="Helical" evidence="7">
    <location>
        <begin position="256"/>
        <end position="276"/>
    </location>
</feature>
<evidence type="ECO:0000256" key="6">
    <source>
        <dbReference type="SAM" id="MobiDB-lite"/>
    </source>
</evidence>
<evidence type="ECO:0008006" key="10">
    <source>
        <dbReference type="Google" id="ProtNLM"/>
    </source>
</evidence>
<dbReference type="AlphaFoldDB" id="A0AAW0R621"/>
<dbReference type="PANTHER" id="PTHR30618">
    <property type="entry name" value="NCS1 FAMILY PURINE/PYRIMIDINE TRANSPORTER"/>
    <property type="match status" value="1"/>
</dbReference>
<sequence length="584" mass="62314">MELRTLRKRGGDIREKVHLRVTQPSSWLLPKQSSSIAPPGVWTNADQDPVPEEKRTWTKWAFITYWFSDLITISTWMQASAIMTTGLSATDAVLIVLAAGVCNAVPTVLNGAVGSALHIPFPIAIRASYGHRLAYVCVVARGVLALFWFGVQSANGGGCVTAMVTAVWPGYARLPNRLPESAGTTSRDLLSYFIYWCVQFPLLLIPTHRLQRLFWVKTILVPPMALAMVIWITVQAGGQGEFFYAPATVSGSKRAWLWLSNLTSVTGGFSTLAVNIPDFSRFSKTRGAQLWQLPVIPVFKTVCGAFGIISASAARQLYGTTYWSPLEIIAEWQAGGGSAGGRAAAFFAAAVWLLAQISVNLSANSISFANDVTTLAPRLFNIRRGVVFAALVGGWALCPWLVVSSASAFLGFMAGAASLMAPLAGVLCADYWLVKRRRYDVPALYDPGGIYGGWGWRAGGATLVVLAPLLPGLAAKVAPRTVRVGAGVANLFAVNWLYGFFASIALYCALHYVAPDRKTRIPAVVPGYGFADAGQTPLQGVPPPPDLGESGSRGSAGSDDKTAADAAHVSEEREGADTKATGVV</sequence>
<evidence type="ECO:0000256" key="3">
    <source>
        <dbReference type="ARBA" id="ARBA00022692"/>
    </source>
</evidence>
<evidence type="ECO:0000256" key="2">
    <source>
        <dbReference type="ARBA" id="ARBA00008974"/>
    </source>
</evidence>
<feature type="transmembrane region" description="Helical" evidence="7">
    <location>
        <begin position="409"/>
        <end position="433"/>
    </location>
</feature>
<evidence type="ECO:0000313" key="8">
    <source>
        <dbReference type="EMBL" id="KAK8129299.1"/>
    </source>
</evidence>
<feature type="compositionally biased region" description="Basic and acidic residues" evidence="6">
    <location>
        <begin position="558"/>
        <end position="577"/>
    </location>
</feature>
<dbReference type="Pfam" id="PF02133">
    <property type="entry name" value="Transp_cyt_pur"/>
    <property type="match status" value="1"/>
</dbReference>